<feature type="domain" description="PI3K/PI4K catalytic" evidence="9">
    <location>
        <begin position="802"/>
        <end position="1089"/>
    </location>
</feature>
<dbReference type="PANTHER" id="PTHR10048:SF22">
    <property type="entry name" value="PHOSPHATIDYLINOSITOL 4-KINASE BETA"/>
    <property type="match status" value="1"/>
</dbReference>
<dbReference type="FunCoup" id="A0A0L0HF11">
    <property type="interactions" value="674"/>
</dbReference>
<dbReference type="VEuPathDB" id="FungiDB:SPPG_05067"/>
<sequence length="1145" mass="127451">MWTASQVTQRCVQPPDFLPSDGRWDTLEGTSVSINRGYRAFFCARCHCSSVSSQRHCINDQRGLQTASNDTSSYSRPPLHLETHIHSMSNSNSGKQQTSSLLLRLFQSEFFNSRLALLYISRYPESVGIQHYICERLEEFDEEELDFYLPQLCHLLISRRTESVALENFLLKRCRKSTHAALLTLWYLQSHLSDMRGSPNTESFRLCQRLYYKCQAIVFADAPLTPKSDTSFKDIFQTKRIRENVRPAVIGIGAILAAGVCPLVVETGASMIISQGRRWKTLASDPGEVVEESNHGSKTSLATRRSESVKDAREYERGLAAAMGRRHSTDSGSSKHRGLQLLARIPTGSATPDELSRGGAFSFNRYVAKASGNFTHSMSLSTSASAECLNRHSSTSRTDEPSLESLNVLSDQRHLKTSHYFHSELQFMMTLVEISDRLRTVPKEARQSTLVAELALLNHNLPANVCIPMWCKTFGSHAFHHRVARISPSDAVVLNSADRVPFLITVEVLENNPQASCASTTNLDTTETQDQDNMTATNGCHASDEGQATASLIEGSVELPNGEVERESQQITSSDSDLINPPIDSSSVDYHREVIHRRKSVASLSSKASASPYEQETFTQLDLDEKADNIKPIPSAVEEFSERMRTAAVMLAQLYQQQQRELMSQSLPLSSPPSLPQSPVVVGAGGLPGHVGWLSAVPQGNTGTHPGPVSPSVTPKDRRNYQKLKADFEQIRNRLIKEMVTLEEKRVEALAAQLKERQKVPMMVEGATDEILPEEEEATLRAQCQERDKDDPSAAVFRETWDEKVERIRASSPYGKDPNWRLLSVIVKSGADLRQEQLALQLIKEMQRIWREAGVPVWVCYFRILITSEQSGIVETIRDAISVHSIKKNGYAQHLNEKGLAFTLYDYFVKEFGNPGSTRFLQAQDNFMRSLAAYSVICYLLQIKDRHNGNILIDIQGHVIHIDFGFMLSNSPGSLGFELAPFKLPQDYVDILGGVGSDKFTEFRALMKEAFFALRKKADDIVSLVEMMEHGSSLPCFTGASAKPSNVPVPPTATTSSFLSFLGSEGDLSPDAARATLPPPIDTKTTSFTPIPEKYPVGAALKDRFHLSLSETEFGNLVDSLVERSCNSAYTRLYDSFQYYANGIL</sequence>
<keyword evidence="12" id="KW-1185">Reference proteome</keyword>
<dbReference type="Gene3D" id="1.10.1070.11">
    <property type="entry name" value="Phosphatidylinositol 3-/4-kinase, catalytic domain"/>
    <property type="match status" value="1"/>
</dbReference>
<evidence type="ECO:0000256" key="3">
    <source>
        <dbReference type="ARBA" id="ARBA00012169"/>
    </source>
</evidence>
<dbReference type="InterPro" id="IPR000403">
    <property type="entry name" value="PI3/4_kinase_cat_dom"/>
</dbReference>
<dbReference type="GO" id="GO:0048015">
    <property type="term" value="P:phosphatidylinositol-mediated signaling"/>
    <property type="evidence" value="ECO:0007669"/>
    <property type="project" value="TreeGrafter"/>
</dbReference>
<evidence type="ECO:0000256" key="5">
    <source>
        <dbReference type="ARBA" id="ARBA00022777"/>
    </source>
</evidence>
<keyword evidence="8" id="KW-1133">Transmembrane helix</keyword>
<dbReference type="Proteomes" id="UP000053201">
    <property type="component" value="Unassembled WGS sequence"/>
</dbReference>
<dbReference type="PROSITE" id="PS00916">
    <property type="entry name" value="PI3_4_KINASE_2"/>
    <property type="match status" value="1"/>
</dbReference>
<keyword evidence="5" id="KW-0418">Kinase</keyword>
<evidence type="ECO:0000313" key="12">
    <source>
        <dbReference type="Proteomes" id="UP000053201"/>
    </source>
</evidence>
<dbReference type="InterPro" id="IPR016024">
    <property type="entry name" value="ARM-type_fold"/>
</dbReference>
<dbReference type="PANTHER" id="PTHR10048">
    <property type="entry name" value="PHOSPHATIDYLINOSITOL KINASE"/>
    <property type="match status" value="1"/>
</dbReference>
<feature type="region of interest" description="Disordered" evidence="7">
    <location>
        <begin position="285"/>
        <end position="312"/>
    </location>
</feature>
<evidence type="ECO:0000256" key="4">
    <source>
        <dbReference type="ARBA" id="ARBA00022679"/>
    </source>
</evidence>
<dbReference type="InterPro" id="IPR001263">
    <property type="entry name" value="PI3K_accessory_dom"/>
</dbReference>
<dbReference type="GO" id="GO:0005737">
    <property type="term" value="C:cytoplasm"/>
    <property type="evidence" value="ECO:0007669"/>
    <property type="project" value="TreeGrafter"/>
</dbReference>
<accession>A0A0L0HF11</accession>
<dbReference type="STRING" id="645134.A0A0L0HF11"/>
<dbReference type="InParanoid" id="A0A0L0HF11"/>
<gene>
    <name evidence="11" type="ORF">SPPG_05067</name>
</gene>
<evidence type="ECO:0000256" key="2">
    <source>
        <dbReference type="ARBA" id="ARBA00006209"/>
    </source>
</evidence>
<dbReference type="Gene3D" id="1.25.40.70">
    <property type="entry name" value="Phosphatidylinositol 3-kinase, accessory domain (PIK)"/>
    <property type="match status" value="1"/>
</dbReference>
<dbReference type="GO" id="GO:0016020">
    <property type="term" value="C:membrane"/>
    <property type="evidence" value="ECO:0007669"/>
    <property type="project" value="TreeGrafter"/>
</dbReference>
<feature type="coiled-coil region" evidence="6">
    <location>
        <begin position="725"/>
        <end position="752"/>
    </location>
</feature>
<dbReference type="InterPro" id="IPR042236">
    <property type="entry name" value="PI3K_accessory_sf"/>
</dbReference>
<comment type="catalytic activity">
    <reaction evidence="1">
        <text>a 1,2-diacyl-sn-glycero-3-phospho-(1D-myo-inositol) + ATP = a 1,2-diacyl-sn-glycero-3-phospho-(1D-myo-inositol 4-phosphate) + ADP + H(+)</text>
        <dbReference type="Rhea" id="RHEA:19877"/>
        <dbReference type="ChEBI" id="CHEBI:15378"/>
        <dbReference type="ChEBI" id="CHEBI:30616"/>
        <dbReference type="ChEBI" id="CHEBI:57880"/>
        <dbReference type="ChEBI" id="CHEBI:58178"/>
        <dbReference type="ChEBI" id="CHEBI:456216"/>
        <dbReference type="EC" id="2.7.1.67"/>
    </reaction>
</comment>
<dbReference type="SUPFAM" id="SSF56112">
    <property type="entry name" value="Protein kinase-like (PK-like)"/>
    <property type="match status" value="1"/>
</dbReference>
<keyword evidence="8" id="KW-0812">Transmembrane</keyword>
<feature type="domain" description="PIK helical" evidence="10">
    <location>
        <begin position="25"/>
        <end position="214"/>
    </location>
</feature>
<keyword evidence="6" id="KW-0175">Coiled coil</keyword>
<dbReference type="Gene3D" id="3.30.1010.10">
    <property type="entry name" value="Phosphatidylinositol 3-kinase Catalytic Subunit, Chain A, domain 4"/>
    <property type="match status" value="1"/>
</dbReference>
<feature type="transmembrane region" description="Helical" evidence="8">
    <location>
        <begin position="248"/>
        <end position="265"/>
    </location>
</feature>
<evidence type="ECO:0000256" key="1">
    <source>
        <dbReference type="ARBA" id="ARBA00001686"/>
    </source>
</evidence>
<dbReference type="EC" id="2.7.1.67" evidence="3"/>
<dbReference type="InterPro" id="IPR011009">
    <property type="entry name" value="Kinase-like_dom_sf"/>
</dbReference>
<dbReference type="InterPro" id="IPR057754">
    <property type="entry name" value="PI4-kinase_beta/PIK1_cat"/>
</dbReference>
<dbReference type="PROSITE" id="PS51545">
    <property type="entry name" value="PIK_HELICAL"/>
    <property type="match status" value="1"/>
</dbReference>
<dbReference type="InterPro" id="IPR021601">
    <property type="entry name" value="Phosphatidylino_kinase_fungi"/>
</dbReference>
<dbReference type="GeneID" id="27688478"/>
<dbReference type="Pfam" id="PF00454">
    <property type="entry name" value="PI3_PI4_kinase"/>
    <property type="match status" value="1"/>
</dbReference>
<dbReference type="PROSITE" id="PS00915">
    <property type="entry name" value="PI3_4_KINASE_1"/>
    <property type="match status" value="1"/>
</dbReference>
<protein>
    <recommendedName>
        <fullName evidence="3">1-phosphatidylinositol 4-kinase</fullName>
        <ecNumber evidence="3">2.7.1.67</ecNumber>
    </recommendedName>
</protein>
<dbReference type="RefSeq" id="XP_016607727.1">
    <property type="nucleotide sequence ID" value="XM_016753302.1"/>
</dbReference>
<evidence type="ECO:0000259" key="10">
    <source>
        <dbReference type="PROSITE" id="PS51545"/>
    </source>
</evidence>
<dbReference type="OrthoDB" id="10264149at2759"/>
<evidence type="ECO:0000259" key="9">
    <source>
        <dbReference type="PROSITE" id="PS50290"/>
    </source>
</evidence>
<dbReference type="InterPro" id="IPR036940">
    <property type="entry name" value="PI3/4_kinase_cat_sf"/>
</dbReference>
<dbReference type="InterPro" id="IPR018936">
    <property type="entry name" value="PI3/4_kinase_CS"/>
</dbReference>
<dbReference type="SMART" id="SM00146">
    <property type="entry name" value="PI3Kc"/>
    <property type="match status" value="1"/>
</dbReference>
<evidence type="ECO:0000256" key="8">
    <source>
        <dbReference type="SAM" id="Phobius"/>
    </source>
</evidence>
<evidence type="ECO:0000256" key="6">
    <source>
        <dbReference type="SAM" id="Coils"/>
    </source>
</evidence>
<evidence type="ECO:0000313" key="11">
    <source>
        <dbReference type="EMBL" id="KNC99687.1"/>
    </source>
</evidence>
<dbReference type="AlphaFoldDB" id="A0A0L0HF11"/>
<dbReference type="GO" id="GO:0046854">
    <property type="term" value="P:phosphatidylinositol phosphate biosynthetic process"/>
    <property type="evidence" value="ECO:0007669"/>
    <property type="project" value="InterPro"/>
</dbReference>
<evidence type="ECO:0000256" key="7">
    <source>
        <dbReference type="SAM" id="MobiDB-lite"/>
    </source>
</evidence>
<dbReference type="InterPro" id="IPR049160">
    <property type="entry name" value="PI4KB-PIK1_PIK"/>
</dbReference>
<dbReference type="SUPFAM" id="SSF48371">
    <property type="entry name" value="ARM repeat"/>
    <property type="match status" value="1"/>
</dbReference>
<dbReference type="InterPro" id="IPR015433">
    <property type="entry name" value="PI3/4_kinase"/>
</dbReference>
<dbReference type="OMA" id="ANYFRCE"/>
<dbReference type="Pfam" id="PF21245">
    <property type="entry name" value="PI4KB-PIK1_PIK"/>
    <property type="match status" value="1"/>
</dbReference>
<organism evidence="11 12">
    <name type="scientific">Spizellomyces punctatus (strain DAOM BR117)</name>
    <dbReference type="NCBI Taxonomy" id="645134"/>
    <lineage>
        <taxon>Eukaryota</taxon>
        <taxon>Fungi</taxon>
        <taxon>Fungi incertae sedis</taxon>
        <taxon>Chytridiomycota</taxon>
        <taxon>Chytridiomycota incertae sedis</taxon>
        <taxon>Chytridiomycetes</taxon>
        <taxon>Spizellomycetales</taxon>
        <taxon>Spizellomycetaceae</taxon>
        <taxon>Spizellomyces</taxon>
    </lineage>
</organism>
<name>A0A0L0HF11_SPIPD</name>
<dbReference type="PROSITE" id="PS50290">
    <property type="entry name" value="PI3_4_KINASE_3"/>
    <property type="match status" value="1"/>
</dbReference>
<keyword evidence="8" id="KW-0472">Membrane</keyword>
<dbReference type="eggNOG" id="KOG0903">
    <property type="taxonomic scope" value="Eukaryota"/>
</dbReference>
<dbReference type="FunFam" id="1.10.1070.11:FF:000016">
    <property type="entry name" value="PIK1p Phosphatidylinositol 4-kinase"/>
    <property type="match status" value="1"/>
</dbReference>
<proteinExistence type="inferred from homology"/>
<dbReference type="EMBL" id="KQ257457">
    <property type="protein sequence ID" value="KNC99687.1"/>
    <property type="molecule type" value="Genomic_DNA"/>
</dbReference>
<dbReference type="Pfam" id="PF11522">
    <property type="entry name" value="Pik1"/>
    <property type="match status" value="1"/>
</dbReference>
<comment type="similarity">
    <text evidence="2">Belongs to the PI3/PI4-kinase family. Type III PI4K subfamily.</text>
</comment>
<dbReference type="GO" id="GO:0004430">
    <property type="term" value="F:1-phosphatidylinositol 4-kinase activity"/>
    <property type="evidence" value="ECO:0007669"/>
    <property type="project" value="UniProtKB-EC"/>
</dbReference>
<dbReference type="CDD" id="cd05168">
    <property type="entry name" value="PI4Kc_III_beta"/>
    <property type="match status" value="1"/>
</dbReference>
<reference evidence="11 12" key="1">
    <citation type="submission" date="2009-08" db="EMBL/GenBank/DDBJ databases">
        <title>The Genome Sequence of Spizellomyces punctatus strain DAOM BR117.</title>
        <authorList>
            <consortium name="The Broad Institute Genome Sequencing Platform"/>
            <person name="Russ C."/>
            <person name="Cuomo C."/>
            <person name="Shea T."/>
            <person name="Young S.K."/>
            <person name="Zeng Q."/>
            <person name="Koehrsen M."/>
            <person name="Haas B."/>
            <person name="Borodovsky M."/>
            <person name="Guigo R."/>
            <person name="Alvarado L."/>
            <person name="Berlin A."/>
            <person name="Bochicchio J."/>
            <person name="Borenstein D."/>
            <person name="Chapman S."/>
            <person name="Chen Z."/>
            <person name="Engels R."/>
            <person name="Freedman E."/>
            <person name="Gellesch M."/>
            <person name="Goldberg J."/>
            <person name="Griggs A."/>
            <person name="Gujja S."/>
            <person name="Heiman D."/>
            <person name="Hepburn T."/>
            <person name="Howarth C."/>
            <person name="Jen D."/>
            <person name="Larson L."/>
            <person name="Lewis B."/>
            <person name="Mehta T."/>
            <person name="Park D."/>
            <person name="Pearson M."/>
            <person name="Roberts A."/>
            <person name="Saif S."/>
            <person name="Shenoy N."/>
            <person name="Sisk P."/>
            <person name="Stolte C."/>
            <person name="Sykes S."/>
            <person name="Thomson T."/>
            <person name="Walk T."/>
            <person name="White J."/>
            <person name="Yandava C."/>
            <person name="Burger G."/>
            <person name="Gray M.W."/>
            <person name="Holland P.W.H."/>
            <person name="King N."/>
            <person name="Lang F.B.F."/>
            <person name="Roger A.J."/>
            <person name="Ruiz-Trillo I."/>
            <person name="Lander E."/>
            <person name="Nusbaum C."/>
        </authorList>
    </citation>
    <scope>NUCLEOTIDE SEQUENCE [LARGE SCALE GENOMIC DNA]</scope>
    <source>
        <strain evidence="11 12">DAOM BR117</strain>
    </source>
</reference>
<keyword evidence="4" id="KW-0808">Transferase</keyword>